<evidence type="ECO:0000313" key="4">
    <source>
        <dbReference type="Proteomes" id="UP000825701"/>
    </source>
</evidence>
<dbReference type="KEGG" id="cmet:K6K41_08025"/>
<sequence>MRVSPSSSSAPATSAGPRPRRSRAVAAEVALVDDPSPDDRAAILRGLVAFNDERFGPSDIRPLAVLLRDEAGETIGGLWGRTTYGWLYVELLFVPEGLRGRGLGARLLAEAERAAAERGATNAWIDCFGQVNRDVYVRCGYEVFGALPGMPPGETRYFLKKAL</sequence>
<dbReference type="InterPro" id="IPR016181">
    <property type="entry name" value="Acyl_CoA_acyltransferase"/>
</dbReference>
<feature type="compositionally biased region" description="Low complexity" evidence="1">
    <location>
        <begin position="1"/>
        <end position="17"/>
    </location>
</feature>
<keyword evidence="3" id="KW-0012">Acyltransferase</keyword>
<evidence type="ECO:0000313" key="3">
    <source>
        <dbReference type="EMBL" id="QZO01395.1"/>
    </source>
</evidence>
<dbReference type="Pfam" id="PF00583">
    <property type="entry name" value="Acetyltransf_1"/>
    <property type="match status" value="1"/>
</dbReference>
<dbReference type="InterPro" id="IPR000182">
    <property type="entry name" value="GNAT_dom"/>
</dbReference>
<dbReference type="EC" id="2.3.1.-" evidence="3"/>
<dbReference type="Gene3D" id="3.40.630.30">
    <property type="match status" value="1"/>
</dbReference>
<protein>
    <submittedName>
        <fullName evidence="3">GNAT family N-acetyltransferase</fullName>
        <ecNumber evidence="3">2.3.1.-</ecNumber>
    </submittedName>
</protein>
<dbReference type="EMBL" id="CP081869">
    <property type="protein sequence ID" value="QZO01395.1"/>
    <property type="molecule type" value="Genomic_DNA"/>
</dbReference>
<organism evidence="3 4">
    <name type="scientific">Chenggangzhangella methanolivorans</name>
    <dbReference type="NCBI Taxonomy" id="1437009"/>
    <lineage>
        <taxon>Bacteria</taxon>
        <taxon>Pseudomonadati</taxon>
        <taxon>Pseudomonadota</taxon>
        <taxon>Alphaproteobacteria</taxon>
        <taxon>Hyphomicrobiales</taxon>
        <taxon>Methylopilaceae</taxon>
        <taxon>Chenggangzhangella</taxon>
    </lineage>
</organism>
<accession>A0A9E6RCM9</accession>
<dbReference type="SUPFAM" id="SSF55729">
    <property type="entry name" value="Acyl-CoA N-acyltransferases (Nat)"/>
    <property type="match status" value="1"/>
</dbReference>
<dbReference type="GO" id="GO:0016747">
    <property type="term" value="F:acyltransferase activity, transferring groups other than amino-acyl groups"/>
    <property type="evidence" value="ECO:0007669"/>
    <property type="project" value="InterPro"/>
</dbReference>
<evidence type="ECO:0000259" key="2">
    <source>
        <dbReference type="Pfam" id="PF00583"/>
    </source>
</evidence>
<feature type="domain" description="N-acetyltransferase" evidence="2">
    <location>
        <begin position="65"/>
        <end position="141"/>
    </location>
</feature>
<evidence type="ECO:0000256" key="1">
    <source>
        <dbReference type="SAM" id="MobiDB-lite"/>
    </source>
</evidence>
<dbReference type="Proteomes" id="UP000825701">
    <property type="component" value="Chromosome"/>
</dbReference>
<gene>
    <name evidence="3" type="ORF">K6K41_08025</name>
</gene>
<keyword evidence="4" id="KW-1185">Reference proteome</keyword>
<reference evidence="3" key="1">
    <citation type="submission" date="2021-08" db="EMBL/GenBank/DDBJ databases">
        <authorList>
            <person name="Zhang H."/>
            <person name="Xu M."/>
            <person name="Yu Z."/>
            <person name="Yang L."/>
            <person name="Cai Y."/>
        </authorList>
    </citation>
    <scope>NUCLEOTIDE SEQUENCE</scope>
    <source>
        <strain evidence="3">CHL1</strain>
    </source>
</reference>
<feature type="region of interest" description="Disordered" evidence="1">
    <location>
        <begin position="1"/>
        <end position="22"/>
    </location>
</feature>
<proteinExistence type="predicted"/>
<dbReference type="AlphaFoldDB" id="A0A9E6RCM9"/>
<name>A0A9E6RCM9_9HYPH</name>
<keyword evidence="3" id="KW-0808">Transferase</keyword>